<gene>
    <name evidence="2" type="ORF">PT974_04449</name>
</gene>
<keyword evidence="3" id="KW-1185">Reference proteome</keyword>
<dbReference type="SUPFAM" id="SSF51735">
    <property type="entry name" value="NAD(P)-binding Rossmann-fold domains"/>
    <property type="match status" value="1"/>
</dbReference>
<accession>A0ABR0SV17</accession>
<dbReference type="Proteomes" id="UP001338125">
    <property type="component" value="Unassembled WGS sequence"/>
</dbReference>
<evidence type="ECO:0000313" key="2">
    <source>
        <dbReference type="EMBL" id="KAK5996026.1"/>
    </source>
</evidence>
<dbReference type="Gene3D" id="3.40.50.720">
    <property type="entry name" value="NAD(P)-binding Rossmann-like Domain"/>
    <property type="match status" value="1"/>
</dbReference>
<sequence>MADAIASQPAKSSIGNFWWAARHPPADPTTSFAGKTILITGPNTGLGFEAAVKFAALGASKLIFGVRSLQRGEEAKVSIEQKTGCAKDVIELVQLDMASYASIETFARDVSSRFPVVHAAVLNAGVAPPSYKLSPEGWEMALQVNVISSAYLGILLLPKLRESGISTGQPTHLEFVASVGHGDVSADSVHDNKRGILQKLNDEKTFKFTAQYSITKLLEVWVMTHVAAAVPSSQVIVNASCPSLCKSTLGRDFGLMLRVPDNLIKSIVGRTTEEGSRILVSATTTGENAHGGFWSNDRVSVLGVLVTSDQGKKLSAQFWGELLDVFKKQNPGVERILQGGN</sequence>
<reference evidence="2 3" key="1">
    <citation type="submission" date="2024-01" db="EMBL/GenBank/DDBJ databases">
        <title>Complete genome of Cladobotryum mycophilum ATHUM6906.</title>
        <authorList>
            <person name="Christinaki A.C."/>
            <person name="Myridakis A.I."/>
            <person name="Kouvelis V.N."/>
        </authorList>
    </citation>
    <scope>NUCLEOTIDE SEQUENCE [LARGE SCALE GENOMIC DNA]</scope>
    <source>
        <strain evidence="2 3">ATHUM6906</strain>
    </source>
</reference>
<evidence type="ECO:0000313" key="3">
    <source>
        <dbReference type="Proteomes" id="UP001338125"/>
    </source>
</evidence>
<name>A0ABR0SV17_9HYPO</name>
<comment type="caution">
    <text evidence="2">The sequence shown here is derived from an EMBL/GenBank/DDBJ whole genome shotgun (WGS) entry which is preliminary data.</text>
</comment>
<dbReference type="InterPro" id="IPR036291">
    <property type="entry name" value="NAD(P)-bd_dom_sf"/>
</dbReference>
<keyword evidence="1" id="KW-0560">Oxidoreductase</keyword>
<proteinExistence type="predicted"/>
<protein>
    <submittedName>
        <fullName evidence="2">Short-chain dehydrogenase/reductase phmF</fullName>
    </submittedName>
</protein>
<dbReference type="PANTHER" id="PTHR43157:SF22">
    <property type="entry name" value="SHORT-CHAIN DEHYDROGENASE_REDUCTASE PHMF"/>
    <property type="match status" value="1"/>
</dbReference>
<dbReference type="Pfam" id="PF00106">
    <property type="entry name" value="adh_short"/>
    <property type="match status" value="1"/>
</dbReference>
<dbReference type="PANTHER" id="PTHR43157">
    <property type="entry name" value="PHOSPHATIDYLINOSITOL-GLYCAN BIOSYNTHESIS CLASS F PROTEIN-RELATED"/>
    <property type="match status" value="1"/>
</dbReference>
<dbReference type="EMBL" id="JAVFKD010000004">
    <property type="protein sequence ID" value="KAK5996026.1"/>
    <property type="molecule type" value="Genomic_DNA"/>
</dbReference>
<evidence type="ECO:0000256" key="1">
    <source>
        <dbReference type="ARBA" id="ARBA00023002"/>
    </source>
</evidence>
<dbReference type="InterPro" id="IPR002347">
    <property type="entry name" value="SDR_fam"/>
</dbReference>
<organism evidence="2 3">
    <name type="scientific">Cladobotryum mycophilum</name>
    <dbReference type="NCBI Taxonomy" id="491253"/>
    <lineage>
        <taxon>Eukaryota</taxon>
        <taxon>Fungi</taxon>
        <taxon>Dikarya</taxon>
        <taxon>Ascomycota</taxon>
        <taxon>Pezizomycotina</taxon>
        <taxon>Sordariomycetes</taxon>
        <taxon>Hypocreomycetidae</taxon>
        <taxon>Hypocreales</taxon>
        <taxon>Hypocreaceae</taxon>
        <taxon>Cladobotryum</taxon>
    </lineage>
</organism>